<organism evidence="9 10">
    <name type="scientific">Gopherus evgoodei</name>
    <name type="common">Goodes thornscrub tortoise</name>
    <dbReference type="NCBI Taxonomy" id="1825980"/>
    <lineage>
        <taxon>Eukaryota</taxon>
        <taxon>Metazoa</taxon>
        <taxon>Chordata</taxon>
        <taxon>Craniata</taxon>
        <taxon>Vertebrata</taxon>
        <taxon>Euteleostomi</taxon>
        <taxon>Archelosauria</taxon>
        <taxon>Testudinata</taxon>
        <taxon>Testudines</taxon>
        <taxon>Cryptodira</taxon>
        <taxon>Durocryptodira</taxon>
        <taxon>Testudinoidea</taxon>
        <taxon>Testudinidae</taxon>
        <taxon>Gopherus</taxon>
    </lineage>
</organism>
<dbReference type="GeneTree" id="ENSGT00390000006223"/>
<comment type="subcellular location">
    <subcellularLocation>
        <location evidence="1">Secreted</location>
    </subcellularLocation>
</comment>
<reference evidence="9" key="2">
    <citation type="submission" date="2025-09" db="UniProtKB">
        <authorList>
            <consortium name="Ensembl"/>
        </authorList>
    </citation>
    <scope>IDENTIFICATION</scope>
</reference>
<dbReference type="InterPro" id="IPR003172">
    <property type="entry name" value="ML_dom"/>
</dbReference>
<evidence type="ECO:0000259" key="8">
    <source>
        <dbReference type="SMART" id="SM00737"/>
    </source>
</evidence>
<dbReference type="CDD" id="cd00916">
    <property type="entry name" value="Npc2_like"/>
    <property type="match status" value="1"/>
</dbReference>
<proteinExistence type="inferred from homology"/>
<evidence type="ECO:0000256" key="5">
    <source>
        <dbReference type="ARBA" id="ARBA00022729"/>
    </source>
</evidence>
<dbReference type="SMART" id="SM00737">
    <property type="entry name" value="ML"/>
    <property type="match status" value="1"/>
</dbReference>
<dbReference type="GO" id="GO:0015485">
    <property type="term" value="F:cholesterol binding"/>
    <property type="evidence" value="ECO:0007669"/>
    <property type="project" value="Ensembl"/>
</dbReference>
<evidence type="ECO:0000256" key="2">
    <source>
        <dbReference type="ARBA" id="ARBA00006370"/>
    </source>
</evidence>
<dbReference type="GO" id="GO:0005615">
    <property type="term" value="C:extracellular space"/>
    <property type="evidence" value="ECO:0007669"/>
    <property type="project" value="Ensembl"/>
</dbReference>
<dbReference type="InterPro" id="IPR039670">
    <property type="entry name" value="NPC2-like"/>
</dbReference>
<evidence type="ECO:0000256" key="6">
    <source>
        <dbReference type="ARBA" id="ARBA00023157"/>
    </source>
</evidence>
<evidence type="ECO:0000256" key="4">
    <source>
        <dbReference type="ARBA" id="ARBA00022525"/>
    </source>
</evidence>
<dbReference type="AlphaFoldDB" id="A0A8C4VMT9"/>
<evidence type="ECO:0000313" key="10">
    <source>
        <dbReference type="Proteomes" id="UP000694390"/>
    </source>
</evidence>
<accession>A0A8C4VMT9</accession>
<keyword evidence="4" id="KW-0964">Secreted</keyword>
<gene>
    <name evidence="9" type="primary">NPC2</name>
</gene>
<dbReference type="Gene3D" id="2.60.40.770">
    <property type="match status" value="1"/>
</dbReference>
<dbReference type="SUPFAM" id="SSF81296">
    <property type="entry name" value="E set domains"/>
    <property type="match status" value="1"/>
</dbReference>
<dbReference type="GO" id="GO:0120020">
    <property type="term" value="F:cholesterol transfer activity"/>
    <property type="evidence" value="ECO:0007669"/>
    <property type="project" value="Ensembl"/>
</dbReference>
<feature type="domain" description="MD-2-related lipid-recognition" evidence="8">
    <location>
        <begin position="34"/>
        <end position="156"/>
    </location>
</feature>
<dbReference type="InterPro" id="IPR033916">
    <property type="entry name" value="ML_Npc2-like"/>
</dbReference>
<sequence>QSGLGTEHRAALVTEFLGPACRVIRGHGPSSGKCTVQAGSKDGSITEVNVSPCPTQPCLLQKGTSYSVNVTFSSKIDSQGSKAKVYGEILHVDVPFPIPEPDGCKSGIQCPIEKGHSYSYLNKLPVKSEYPSIKLIVQWELIDDQGQMIFCWKIPVQITS</sequence>
<comment type="similarity">
    <text evidence="2">Belongs to the NPC2 family.</text>
</comment>
<dbReference type="PANTHER" id="PTHR11306">
    <property type="entry name" value="NIEMANN PICK TYPE C2 PROTEIN NPC2-RELATED"/>
    <property type="match status" value="1"/>
</dbReference>
<evidence type="ECO:0000256" key="7">
    <source>
        <dbReference type="ARBA" id="ARBA00032516"/>
    </source>
</evidence>
<dbReference type="Proteomes" id="UP000694390">
    <property type="component" value="Unassembled WGS sequence"/>
</dbReference>
<reference evidence="9" key="1">
    <citation type="submission" date="2025-08" db="UniProtKB">
        <authorList>
            <consortium name="Ensembl"/>
        </authorList>
    </citation>
    <scope>IDENTIFICATION</scope>
</reference>
<keyword evidence="6" id="KW-1015">Disulfide bond</keyword>
<keyword evidence="5" id="KW-0732">Signal</keyword>
<dbReference type="GO" id="GO:0005764">
    <property type="term" value="C:lysosome"/>
    <property type="evidence" value="ECO:0007669"/>
    <property type="project" value="Ensembl"/>
</dbReference>
<evidence type="ECO:0000313" key="9">
    <source>
        <dbReference type="Ensembl" id="ENSGEVP00005003454.1"/>
    </source>
</evidence>
<evidence type="ECO:0000256" key="1">
    <source>
        <dbReference type="ARBA" id="ARBA00004613"/>
    </source>
</evidence>
<dbReference type="GO" id="GO:0042632">
    <property type="term" value="P:cholesterol homeostasis"/>
    <property type="evidence" value="ECO:0007669"/>
    <property type="project" value="Ensembl"/>
</dbReference>
<name>A0A8C4VMT9_9SAUR</name>
<dbReference type="InterPro" id="IPR014756">
    <property type="entry name" value="Ig_E-set"/>
</dbReference>
<keyword evidence="10" id="KW-1185">Reference proteome</keyword>
<dbReference type="GO" id="GO:0019899">
    <property type="term" value="F:enzyme binding"/>
    <property type="evidence" value="ECO:0007669"/>
    <property type="project" value="Ensembl"/>
</dbReference>
<protein>
    <recommendedName>
        <fullName evidence="3">NPC intracellular cholesterol transporter 2</fullName>
    </recommendedName>
    <alternativeName>
        <fullName evidence="7">Epididymal secretory protein E1</fullName>
    </alternativeName>
</protein>
<dbReference type="OrthoDB" id="6489092at2759"/>
<evidence type="ECO:0000256" key="3">
    <source>
        <dbReference type="ARBA" id="ARBA00021477"/>
    </source>
</evidence>
<dbReference type="PANTHER" id="PTHR11306:SF68">
    <property type="entry name" value="NPC INTRACELLULAR CHOLESTEROL TRANSPORTER 2"/>
    <property type="match status" value="1"/>
</dbReference>
<dbReference type="GO" id="GO:0032367">
    <property type="term" value="P:intracellular cholesterol transport"/>
    <property type="evidence" value="ECO:0007669"/>
    <property type="project" value="Ensembl"/>
</dbReference>
<dbReference type="Ensembl" id="ENSGEVT00005003612.1">
    <property type="protein sequence ID" value="ENSGEVP00005003454.1"/>
    <property type="gene ID" value="ENSGEVG00005002529.1"/>
</dbReference>
<dbReference type="GO" id="GO:0033344">
    <property type="term" value="P:cholesterol efflux"/>
    <property type="evidence" value="ECO:0007669"/>
    <property type="project" value="Ensembl"/>
</dbReference>
<dbReference type="FunFam" id="2.60.40.770:FF:000001">
    <property type="entry name" value="NPC intracellular cholesterol transporter 2"/>
    <property type="match status" value="1"/>
</dbReference>
<dbReference type="GO" id="GO:0009615">
    <property type="term" value="P:response to virus"/>
    <property type="evidence" value="ECO:0007669"/>
    <property type="project" value="Ensembl"/>
</dbReference>
<dbReference type="Pfam" id="PF02221">
    <property type="entry name" value="E1_DerP2_DerF2"/>
    <property type="match status" value="1"/>
</dbReference>